<keyword evidence="1" id="KW-0863">Zinc-finger</keyword>
<evidence type="ECO:0000256" key="2">
    <source>
        <dbReference type="SAM" id="MobiDB-lite"/>
    </source>
</evidence>
<evidence type="ECO:0000313" key="4">
    <source>
        <dbReference type="EMBL" id="PKY59468.1"/>
    </source>
</evidence>
<name>A0A2I1HKR8_9GLOM</name>
<keyword evidence="1" id="KW-0479">Metal-binding</keyword>
<dbReference type="VEuPathDB" id="FungiDB:FUN_018714"/>
<evidence type="ECO:0000313" key="5">
    <source>
        <dbReference type="Proteomes" id="UP000234323"/>
    </source>
</evidence>
<accession>A0A2I1HKR8</accession>
<keyword evidence="5" id="KW-1185">Reference proteome</keyword>
<evidence type="ECO:0000259" key="3">
    <source>
        <dbReference type="PROSITE" id="PS50966"/>
    </source>
</evidence>
<sequence>MDTIGNTSQNISQFFSWNSLPDVLKSILPQHYTYSIINFNELPSYQTAEDFVIPQFELDVFVDVNDKEKASEWFVAFQSWSKTMMPETKHYEIKGKYVLFRETRHCIHSDTVKKKQGSREVKRQNSLRLRNTSCKATIHLRLESWRVELSHPLEVNIKFTHNHVINSAESLSFRRVNEKVREKFLQLFKDGYSPASAMYVHEDELYLSSTDEQDLLVLLADRANNPDYDYIAKLFQKYRETSLGDRNGSLMFRRLVDVVNEYNSSGRGKAILQEYDSRTGKALILCVVTGLMSRVHEKIPQSCEICYVDASASFEPLNTSITLLCTSCAVGALPLGLFITSDELEITLEKALNLLKSILPQHAFFGRGPLLGPKVILTDDSSAERNALELCWPEGIRLLCSFHILQAFWRWLHNSKHHINKEDRVTIMAKMKEILYAQTGSDMYTHYDEFKQQFYHHYPQLRKHFELLWERRCFWALSFRSELHMRGNNTNNYIERSFGILKDIVFARTQAYNCVQVFQFVTTTMERFYALRLLSLAHRHTGHLRIAKRFLCPGWDTVNMDTIQKSNVEHEFYVKSVNNANLFYTVNSEIGTCTCPIGASGAPCKHQGAVSVKFHISTFNFLPSLTSNDRMVYAYIALGYTAKDNSFYASLHAEFTPQDQESLQVTMKKSGSNASNASVEFRGSIEEVDNTSTFIDFLEEIKEDYQNGDVQLRTALNKLAERYKAAKMKSVPRLVSFLYDMNRDLDPTIKIKSGPMIRVQVESVKRRKTEGSGRKRKLPASIIKNKENLDPQAIPSRKTKQAGKKEHNLSKNVLKNQPN</sequence>
<dbReference type="Proteomes" id="UP000234323">
    <property type="component" value="Unassembled WGS sequence"/>
</dbReference>
<dbReference type="InterPro" id="IPR007527">
    <property type="entry name" value="Znf_SWIM"/>
</dbReference>
<protein>
    <recommendedName>
        <fullName evidence="3">SWIM-type domain-containing protein</fullName>
    </recommendedName>
</protein>
<reference evidence="4 5" key="1">
    <citation type="submission" date="2015-10" db="EMBL/GenBank/DDBJ databases">
        <title>Genome analyses suggest a sexual origin of heterokaryosis in a supposedly ancient asexual fungus.</title>
        <authorList>
            <person name="Ropars J."/>
            <person name="Sedzielewska K."/>
            <person name="Noel J."/>
            <person name="Charron P."/>
            <person name="Farinelli L."/>
            <person name="Marton T."/>
            <person name="Kruger M."/>
            <person name="Pelin A."/>
            <person name="Brachmann A."/>
            <person name="Corradi N."/>
        </authorList>
    </citation>
    <scope>NUCLEOTIDE SEQUENCE [LARGE SCALE GENOMIC DNA]</scope>
    <source>
        <strain evidence="4 5">A4</strain>
    </source>
</reference>
<gene>
    <name evidence="4" type="ORF">RhiirA4_550380</name>
</gene>
<feature type="compositionally biased region" description="Polar residues" evidence="2">
    <location>
        <begin position="810"/>
        <end position="819"/>
    </location>
</feature>
<evidence type="ECO:0000256" key="1">
    <source>
        <dbReference type="PROSITE-ProRule" id="PRU00325"/>
    </source>
</evidence>
<dbReference type="EMBL" id="LLXI01003583">
    <property type="protein sequence ID" value="PKY59468.1"/>
    <property type="molecule type" value="Genomic_DNA"/>
</dbReference>
<organism evidence="4 5">
    <name type="scientific">Rhizophagus irregularis</name>
    <dbReference type="NCBI Taxonomy" id="588596"/>
    <lineage>
        <taxon>Eukaryota</taxon>
        <taxon>Fungi</taxon>
        <taxon>Fungi incertae sedis</taxon>
        <taxon>Mucoromycota</taxon>
        <taxon>Glomeromycotina</taxon>
        <taxon>Glomeromycetes</taxon>
        <taxon>Glomerales</taxon>
        <taxon>Glomeraceae</taxon>
        <taxon>Rhizophagus</taxon>
    </lineage>
</organism>
<comment type="caution">
    <text evidence="4">The sequence shown here is derived from an EMBL/GenBank/DDBJ whole genome shotgun (WGS) entry which is preliminary data.</text>
</comment>
<dbReference type="VEuPathDB" id="FungiDB:RhiirFUN_023265"/>
<keyword evidence="1" id="KW-0862">Zinc</keyword>
<dbReference type="PANTHER" id="PTHR35385:SF2">
    <property type="entry name" value="PROTEIN B, PUTATIVE-RELATED"/>
    <property type="match status" value="1"/>
</dbReference>
<feature type="region of interest" description="Disordered" evidence="2">
    <location>
        <begin position="764"/>
        <end position="819"/>
    </location>
</feature>
<dbReference type="VEuPathDB" id="FungiDB:FUN_006451"/>
<dbReference type="PANTHER" id="PTHR35385">
    <property type="entry name" value="PROTEIN B, PUTATIVE-RELATED-RELATED"/>
    <property type="match status" value="1"/>
</dbReference>
<dbReference type="VEuPathDB" id="FungiDB:RhiirFUN_023262"/>
<proteinExistence type="predicted"/>
<dbReference type="GO" id="GO:0008270">
    <property type="term" value="F:zinc ion binding"/>
    <property type="evidence" value="ECO:0007669"/>
    <property type="project" value="UniProtKB-KW"/>
</dbReference>
<dbReference type="AlphaFoldDB" id="A0A2I1HKR8"/>
<dbReference type="VEuPathDB" id="FungiDB:RhiirFUN_023264"/>
<feature type="domain" description="SWIM-type" evidence="3">
    <location>
        <begin position="584"/>
        <end position="615"/>
    </location>
</feature>
<dbReference type="PROSITE" id="PS50966">
    <property type="entry name" value="ZF_SWIM"/>
    <property type="match status" value="1"/>
</dbReference>
<dbReference type="VEuPathDB" id="FungiDB:RhiirA1_541433"/>